<dbReference type="PROSITE" id="PS51898">
    <property type="entry name" value="TYR_RECOMBINASE"/>
    <property type="match status" value="1"/>
</dbReference>
<reference evidence="6" key="1">
    <citation type="submission" date="2015-09" db="EMBL/GenBank/DDBJ databases">
        <authorList>
            <consortium name="Pathogen Informatics"/>
        </authorList>
    </citation>
    <scope>NUCLEOTIDE SEQUENCE [LARGE SCALE GENOMIC DNA]</scope>
    <source>
        <strain evidence="6">Lake Konstanz</strain>
    </source>
</reference>
<evidence type="ECO:0000313" key="6">
    <source>
        <dbReference type="Proteomes" id="UP000051952"/>
    </source>
</evidence>
<dbReference type="GO" id="GO:0006310">
    <property type="term" value="P:DNA recombination"/>
    <property type="evidence" value="ECO:0007669"/>
    <property type="project" value="UniProtKB-KW"/>
</dbReference>
<feature type="region of interest" description="Disordered" evidence="2">
    <location>
        <begin position="124"/>
        <end position="176"/>
    </location>
</feature>
<feature type="domain" description="Tyr recombinase" evidence="4">
    <location>
        <begin position="871"/>
        <end position="1046"/>
    </location>
</feature>
<dbReference type="SUPFAM" id="SSF56349">
    <property type="entry name" value="DNA breaking-rejoining enzymes"/>
    <property type="match status" value="1"/>
</dbReference>
<dbReference type="GO" id="GO:0003677">
    <property type="term" value="F:DNA binding"/>
    <property type="evidence" value="ECO:0007669"/>
    <property type="project" value="InterPro"/>
</dbReference>
<evidence type="ECO:0000256" key="1">
    <source>
        <dbReference type="ARBA" id="ARBA00023172"/>
    </source>
</evidence>
<dbReference type="InterPro" id="IPR043502">
    <property type="entry name" value="DNA/RNA_pol_sf"/>
</dbReference>
<evidence type="ECO:0000256" key="2">
    <source>
        <dbReference type="SAM" id="MobiDB-lite"/>
    </source>
</evidence>
<dbReference type="Gene3D" id="1.10.443.10">
    <property type="entry name" value="Intergrase catalytic core"/>
    <property type="match status" value="1"/>
</dbReference>
<dbReference type="InterPro" id="IPR013762">
    <property type="entry name" value="Integrase-like_cat_sf"/>
</dbReference>
<feature type="domain" description="Reverse transcriptase" evidence="3">
    <location>
        <begin position="1183"/>
        <end position="1410"/>
    </location>
</feature>
<accession>A0A0S4IU24</accession>
<dbReference type="VEuPathDB" id="TriTrypDB:BSAL_61155"/>
<proteinExistence type="predicted"/>
<protein>
    <submittedName>
        <fullName evidence="5">TATE DNA transposon, putative</fullName>
    </submittedName>
</protein>
<sequence>MHAYDSAQSNPVARDLHVLSRQLGMTAMTLHPCPQQLRGTNECGLFTILNGLLLLHGRDIPPRTDRVSLAALRAVFPDPAEILRLGCSAYKIDAPTTIGWRHQPYATGGTSPVALSHDTTVRSEALDRPTPPTHPAYRHAPYGGARLGSPQPSQLRPGGIANPINVDETLTSSDDHTSVDTAPGPHLDVVGTTPAPAHAVHRVAILGYSAQVQPVQTSTPTVAQQRLSTTATSHGTLTETRLEDTTTRDDALSELTIAEERYANALRVAAHHDGLQGSDLDHLIAMAKAEGTNDVSVLSVVGRRPVHLTRNYLKPIHVGASDSGHYFLLYVDKRGVTYVFNSMPSFRPHESLEAIRTITGSDPSRAIDIGPQGTEECGFCVVNAARELLGATFMLRAPPGHLRARYAPDLVQARLTDLEAARAAVALLASQTLHDEQRPAIIASATPALPAMVDSRFESILKTLTTGQRIRCDFRERTDIDGTSHDILSWTGNVTKPWNRSRRCVEVLWDSGLPCFSGRRRAALPEADLPDPLWEYIALTADVAPDTPSQQIPASLPAAPPALPAPTSPPVCVAPVAPRDSLLPTVRHTSTQPPPHFKDWWLTPHASVRSMLQKAASKANALVCITILPDAGTRHDDDIAITVIGRARVEGSDTLLQITHQRCASCGCFGQADMLDNAKPLLIPMPASHCTYYSARVIDSLPPSECSCQADDALDCETSHGVASADFIRELAPDASLGFSTKDNLRGEVCARWFIHHQKPAFVHTLAWKQLHPSTRAGHIRWLNRLKEMPRRYHTAPLGSAAVQLVLEEARDNHWTSWSTIASALSTIASALRHLPQYTSNTQAIDLSTDVSFASAAKRAQHLARVTKGHTQAEALTVEQYDAALSACKQPAVRLFLILAWAFAGRAGDIRQIRGHDVSLKEPPIGSRQMLSVTFRRGKGAAFWGPYTIATMVDTSTMKALLDHIRERGKIVDLFTDAEQRTLSGFIRQAGGHDLRSIRRGRLQHLANRGASTEELRLLSGHKRTDTLLRYLGWGLFSSDSKSAAERRDVLDLPTSQNPTGGGSEADPLAPAPRKMGKYSGYCGSQGRRTRAPPVPFRTPKSEDLGITHADAANWPLKAKDIATLDWTRVSHALGSSAKSNAALGNHLIPASDWTRIDDALTNIQKWCSDAPLREHSDGRTFDVTEIPHTKISRKDFDVLMGSKKTTPLRPSDVIRGWCNGYLIPQPKRAQRRPVWEPCANRWELADKPEASYPSRRVRRYLRRHKLVMDFDFSQFFDQFPLSIASQEFYVCKYLIDDGSTELVKLTRLPMGVTFAPAIAQTLTDVLIAPLLQIPDIRVFTMIDNVRIAAASTPALKHAVHLFLDRCRAAGVILNEQEDTAGNSIAIDVTDDKALEQWARTPKIFLGELLNPVSGSIKNAPKNLQKLLAAWLRISSAGLPATPQAATSSTSPRTANTSPVTLRHLISVISLIFWMIHTHDVHLSSVHSLLQSYSKLCTRASITGYDSLVEYLDPNLAHTIREWVDKLRVLDDEASPGSPIPVEPAPPNLTDDHYDIVINSDACRLGWAAFVTRRLAGEQYLLKQRWRAGSLTRFDLSTVSEPVALVRALCWVREQPWYTQSLRVLCITDHAALATGQRRWWDQQSGFSLNPYLNEAFRLINEMDAIVCFIDGSLNPADSPSRSSTLGVCGAPLTATMCTGQAHLVPPLAMLDYPLPLASSADGARLGRWSSSTITMPKMMG</sequence>
<dbReference type="CDD" id="cd00397">
    <property type="entry name" value="DNA_BRE_C"/>
    <property type="match status" value="1"/>
</dbReference>
<dbReference type="InterPro" id="IPR011010">
    <property type="entry name" value="DNA_brk_join_enz"/>
</dbReference>
<dbReference type="SUPFAM" id="SSF56672">
    <property type="entry name" value="DNA/RNA polymerases"/>
    <property type="match status" value="1"/>
</dbReference>
<dbReference type="InterPro" id="IPR043128">
    <property type="entry name" value="Rev_trsase/Diguanyl_cyclase"/>
</dbReference>
<dbReference type="Proteomes" id="UP000051952">
    <property type="component" value="Unassembled WGS sequence"/>
</dbReference>
<gene>
    <name evidence="5" type="ORF">BSAL_61155</name>
</gene>
<dbReference type="InterPro" id="IPR002104">
    <property type="entry name" value="Integrase_catalytic"/>
</dbReference>
<dbReference type="Gene3D" id="3.30.70.270">
    <property type="match status" value="1"/>
</dbReference>
<evidence type="ECO:0000313" key="5">
    <source>
        <dbReference type="EMBL" id="CUF29851.1"/>
    </source>
</evidence>
<organism evidence="5 6">
    <name type="scientific">Bodo saltans</name>
    <name type="common">Flagellated protozoan</name>
    <dbReference type="NCBI Taxonomy" id="75058"/>
    <lineage>
        <taxon>Eukaryota</taxon>
        <taxon>Discoba</taxon>
        <taxon>Euglenozoa</taxon>
        <taxon>Kinetoplastea</taxon>
        <taxon>Metakinetoplastina</taxon>
        <taxon>Eubodonida</taxon>
        <taxon>Bodonidae</taxon>
        <taxon>Bodo</taxon>
    </lineage>
</organism>
<dbReference type="Pfam" id="PF00078">
    <property type="entry name" value="RVT_1"/>
    <property type="match status" value="1"/>
</dbReference>
<dbReference type="InterPro" id="IPR000477">
    <property type="entry name" value="RT_dom"/>
</dbReference>
<name>A0A0S4IU24_BODSA</name>
<keyword evidence="1" id="KW-0233">DNA recombination</keyword>
<dbReference type="EMBL" id="CYKH01000290">
    <property type="protein sequence ID" value="CUF29851.1"/>
    <property type="molecule type" value="Genomic_DNA"/>
</dbReference>
<dbReference type="PROSITE" id="PS50878">
    <property type="entry name" value="RT_POL"/>
    <property type="match status" value="1"/>
</dbReference>
<feature type="region of interest" description="Disordered" evidence="2">
    <location>
        <begin position="1052"/>
        <end position="1103"/>
    </location>
</feature>
<evidence type="ECO:0000259" key="4">
    <source>
        <dbReference type="PROSITE" id="PS51898"/>
    </source>
</evidence>
<evidence type="ECO:0000259" key="3">
    <source>
        <dbReference type="PROSITE" id="PS50878"/>
    </source>
</evidence>
<dbReference type="Gene3D" id="3.10.10.10">
    <property type="entry name" value="HIV Type 1 Reverse Transcriptase, subunit A, domain 1"/>
    <property type="match status" value="1"/>
</dbReference>
<keyword evidence="6" id="KW-1185">Reference proteome</keyword>
<dbReference type="GO" id="GO:0015074">
    <property type="term" value="P:DNA integration"/>
    <property type="evidence" value="ECO:0007669"/>
    <property type="project" value="InterPro"/>
</dbReference>